<dbReference type="Proteomes" id="UP000663836">
    <property type="component" value="Unassembled WGS sequence"/>
</dbReference>
<keyword evidence="2" id="KW-0472">Membrane</keyword>
<dbReference type="Proteomes" id="UP000663882">
    <property type="component" value="Unassembled WGS sequence"/>
</dbReference>
<proteinExistence type="predicted"/>
<feature type="compositionally biased region" description="Polar residues" evidence="1">
    <location>
        <begin position="626"/>
        <end position="638"/>
    </location>
</feature>
<dbReference type="EMBL" id="CAJNOO010000307">
    <property type="protein sequence ID" value="CAF0898790.1"/>
    <property type="molecule type" value="Genomic_DNA"/>
</dbReference>
<feature type="region of interest" description="Disordered" evidence="1">
    <location>
        <begin position="596"/>
        <end position="719"/>
    </location>
</feature>
<dbReference type="Proteomes" id="UP000663823">
    <property type="component" value="Unassembled WGS sequence"/>
</dbReference>
<feature type="transmembrane region" description="Helical" evidence="2">
    <location>
        <begin position="6"/>
        <end position="22"/>
    </location>
</feature>
<dbReference type="EMBL" id="CAJNOT010000191">
    <property type="protein sequence ID" value="CAF0886496.1"/>
    <property type="molecule type" value="Genomic_DNA"/>
</dbReference>
<feature type="compositionally biased region" description="Acidic residues" evidence="1">
    <location>
        <begin position="609"/>
        <end position="624"/>
    </location>
</feature>
<evidence type="ECO:0000313" key="9">
    <source>
        <dbReference type="EMBL" id="CAF3594959.1"/>
    </source>
</evidence>
<dbReference type="EMBL" id="CAJOAX010000277">
    <property type="protein sequence ID" value="CAF3556222.1"/>
    <property type="molecule type" value="Genomic_DNA"/>
</dbReference>
<evidence type="ECO:0000313" key="10">
    <source>
        <dbReference type="Proteomes" id="UP000663864"/>
    </source>
</evidence>
<evidence type="ECO:0000313" key="7">
    <source>
        <dbReference type="EMBL" id="CAF3556222.1"/>
    </source>
</evidence>
<sequence>MYNDLMLFYSLFFLSIIIRIIFGQQTIIYVKRGDVAELCDNRSTLIYAYEYRSFDGKKSFIVEPSKDDRYSNPYRTSLLRINNANEDDSGLYKCPQDDIEWQKLQVYIPVQHVYLSNLHTSSRIYNNDLCGIDNKNCLVMIEGEPLDIVCAADGYPRPALDISLDKNGTIPTIMALASGIQPPTFIDNQFKPSVYEAYRIPSLTSYDNGRNLTCRVDMKQIDKKLILSITKQLYIEFRPTVVEKFKKIYSGINHTRTINCTVIRANPTYIQYTINGLPSSIIRRTYGDQNNMHYTFDITPTSLEHFHSFNITANNSIGFDACTYELIHGGVPDAITHCTVDTYTSNVTVTISCTKSYAQGDNDNYACTLYKYNDKNKLNLFEEIARTKSCIFALENFHEPVEFRVVAFNRYGSLPPNTFGYIIRLNQPTIQKETSFFNKKILLIIGCIFGGTILFFFLCCLCGTCHYDRTKLENRNNLYQKDKYPRSTTESEALKPINDDTTSNLVPNGVDKHHQNGAVYDIPIHLNGKYSHQMSTPTSVYHQQKSQQSTNLHYIDQDSITSSLNSIPTRTRTYNNKFYGNPLMDNKYGPLSPSSMIVPTKKIKPNNDEIIENDEEEEEEEDESPVYSTTTDIMSESGSFLVPTSSTKRRAPPPPKPRYSTLSSIRLPLENSDKIPLPLPKPRSRSNSRTRLNNGSSDNSSYLYEERPVSSSDSGIGPSDVVCLPNGDTIRSGLVKSRQNSLQKHYAHPPFFQQQTKCEPLISPIVRGTEC</sequence>
<protein>
    <submittedName>
        <fullName evidence="4">Uncharacterized protein</fullName>
    </submittedName>
</protein>
<dbReference type="EMBL" id="CAJNOU010000122">
    <property type="protein sequence ID" value="CAF0875111.1"/>
    <property type="molecule type" value="Genomic_DNA"/>
</dbReference>
<evidence type="ECO:0000313" key="8">
    <source>
        <dbReference type="EMBL" id="CAF3594068.1"/>
    </source>
</evidence>
<dbReference type="AlphaFoldDB" id="A0A813YMN3"/>
<dbReference type="Proteomes" id="UP000663889">
    <property type="component" value="Unassembled WGS sequence"/>
</dbReference>
<dbReference type="Proteomes" id="UP000663870">
    <property type="component" value="Unassembled WGS sequence"/>
</dbReference>
<dbReference type="EMBL" id="CAJOBD010000147">
    <property type="protein sequence ID" value="CAF3594068.1"/>
    <property type="molecule type" value="Genomic_DNA"/>
</dbReference>
<evidence type="ECO:0000313" key="11">
    <source>
        <dbReference type="Proteomes" id="UP000663870"/>
    </source>
</evidence>
<dbReference type="SUPFAM" id="SSF48726">
    <property type="entry name" value="Immunoglobulin"/>
    <property type="match status" value="1"/>
</dbReference>
<dbReference type="EMBL" id="CAJNOL010000166">
    <property type="protein sequence ID" value="CAF0900568.1"/>
    <property type="molecule type" value="Genomic_DNA"/>
</dbReference>
<dbReference type="OrthoDB" id="10010359at2759"/>
<dbReference type="Proteomes" id="UP000663874">
    <property type="component" value="Unassembled WGS sequence"/>
</dbReference>
<keyword evidence="2" id="KW-1133">Transmembrane helix</keyword>
<accession>A0A813YMN3</accession>
<evidence type="ECO:0000313" key="6">
    <source>
        <dbReference type="EMBL" id="CAF0900568.1"/>
    </source>
</evidence>
<evidence type="ECO:0000313" key="5">
    <source>
        <dbReference type="EMBL" id="CAF0898790.1"/>
    </source>
</evidence>
<organism evidence="4 10">
    <name type="scientific">Rotaria sordida</name>
    <dbReference type="NCBI Taxonomy" id="392033"/>
    <lineage>
        <taxon>Eukaryota</taxon>
        <taxon>Metazoa</taxon>
        <taxon>Spiralia</taxon>
        <taxon>Gnathifera</taxon>
        <taxon>Rotifera</taxon>
        <taxon>Eurotatoria</taxon>
        <taxon>Bdelloidea</taxon>
        <taxon>Philodinida</taxon>
        <taxon>Philodinidae</taxon>
        <taxon>Rotaria</taxon>
    </lineage>
</organism>
<evidence type="ECO:0000313" key="3">
    <source>
        <dbReference type="EMBL" id="CAF0875111.1"/>
    </source>
</evidence>
<evidence type="ECO:0000256" key="1">
    <source>
        <dbReference type="SAM" id="MobiDB-lite"/>
    </source>
</evidence>
<dbReference type="Proteomes" id="UP000663864">
    <property type="component" value="Unassembled WGS sequence"/>
</dbReference>
<evidence type="ECO:0000256" key="2">
    <source>
        <dbReference type="SAM" id="Phobius"/>
    </source>
</evidence>
<keyword evidence="2" id="KW-0812">Transmembrane</keyword>
<dbReference type="InterPro" id="IPR036179">
    <property type="entry name" value="Ig-like_dom_sf"/>
</dbReference>
<dbReference type="EMBL" id="CAJOBE010000202">
    <property type="protein sequence ID" value="CAF3594959.1"/>
    <property type="molecule type" value="Genomic_DNA"/>
</dbReference>
<feature type="transmembrane region" description="Helical" evidence="2">
    <location>
        <begin position="441"/>
        <end position="458"/>
    </location>
</feature>
<name>A0A813YMN3_9BILA</name>
<comment type="caution">
    <text evidence="4">The sequence shown here is derived from an EMBL/GenBank/DDBJ whole genome shotgun (WGS) entry which is preliminary data.</text>
</comment>
<gene>
    <name evidence="9" type="ORF">FNK824_LOCUS3116</name>
    <name evidence="8" type="ORF">JBS370_LOCUS3444</name>
    <name evidence="6" type="ORF">JXQ802_LOCUS9130</name>
    <name evidence="7" type="ORF">OTI717_LOCUS4565</name>
    <name evidence="5" type="ORF">RFH988_LOCUS8873</name>
    <name evidence="3" type="ORF">SEV965_LOCUS4322</name>
    <name evidence="4" type="ORF">ZHD862_LOCUS6660</name>
</gene>
<reference evidence="4" key="1">
    <citation type="submission" date="2021-02" db="EMBL/GenBank/DDBJ databases">
        <authorList>
            <person name="Nowell W R."/>
        </authorList>
    </citation>
    <scope>NUCLEOTIDE SEQUENCE</scope>
</reference>
<keyword evidence="11" id="KW-1185">Reference proteome</keyword>
<evidence type="ECO:0000313" key="4">
    <source>
        <dbReference type="EMBL" id="CAF0886496.1"/>
    </source>
</evidence>